<sequence>MTTVVVGNFSVDFDQLDLAYLLSGDVTVANAIQITTSGSGINDNFFGSFTYNGQGQLTGGAMTRLQETDSGQVVFDITGTNVPVVTFLQWAAAGQNEAAKAYILAGADSISGGLYNDVLRGLTGADSIAGGSGADTLDGGAGNDIVNGGDGNDLILGGADSNYLRGDAGDDSIVGGANFDDINGNQGNDTLRGGEGFDWVVGGQANDLLYGEGGGDIVYGNLGNDTQFGGDGEDWVRGGQGNDSLDGGAGNDLMWGDRGDDTVAGGTGADTFHAFVGGGLDRITDFNYAQGDRLVLDFAPPYTVSQVGSDTVVDMGGSDRVVLVNVTLTALPAGWISLG</sequence>
<dbReference type="PROSITE" id="PS00330">
    <property type="entry name" value="HEMOLYSIN_CALCIUM"/>
    <property type="match status" value="1"/>
</dbReference>
<comment type="subcellular location">
    <subcellularLocation>
        <location evidence="1">Secreted</location>
    </subcellularLocation>
</comment>
<evidence type="ECO:0000313" key="4">
    <source>
        <dbReference type="Proteomes" id="UP000622580"/>
    </source>
</evidence>
<dbReference type="GO" id="GO:0005509">
    <property type="term" value="F:calcium ion binding"/>
    <property type="evidence" value="ECO:0007669"/>
    <property type="project" value="InterPro"/>
</dbReference>
<dbReference type="PANTHER" id="PTHR38340">
    <property type="entry name" value="S-LAYER PROTEIN"/>
    <property type="match status" value="1"/>
</dbReference>
<dbReference type="GO" id="GO:0005576">
    <property type="term" value="C:extracellular region"/>
    <property type="evidence" value="ECO:0007669"/>
    <property type="project" value="UniProtKB-SubCell"/>
</dbReference>
<protein>
    <submittedName>
        <fullName evidence="3">Calcium-binding protein</fullName>
    </submittedName>
</protein>
<reference evidence="3" key="1">
    <citation type="submission" date="2021-04" db="EMBL/GenBank/DDBJ databases">
        <title>Draft genome assembly of strain Phenylobacterium sp. 20VBR1 using MiniION and Illumina platforms.</title>
        <authorList>
            <person name="Thomas F.A."/>
            <person name="Krishnan K.P."/>
            <person name="Sinha R.K."/>
        </authorList>
    </citation>
    <scope>NUCLEOTIDE SEQUENCE</scope>
    <source>
        <strain evidence="3">20VBR1</strain>
    </source>
</reference>
<dbReference type="EMBL" id="JAGSGD010000001">
    <property type="protein sequence ID" value="MBR7619055.1"/>
    <property type="molecule type" value="Genomic_DNA"/>
</dbReference>
<evidence type="ECO:0000256" key="2">
    <source>
        <dbReference type="ARBA" id="ARBA00022525"/>
    </source>
</evidence>
<dbReference type="AlphaFoldDB" id="A0A941CYN8"/>
<proteinExistence type="predicted"/>
<keyword evidence="4" id="KW-1185">Reference proteome</keyword>
<dbReference type="Gene3D" id="2.150.10.10">
    <property type="entry name" value="Serralysin-like metalloprotease, C-terminal"/>
    <property type="match status" value="3"/>
</dbReference>
<dbReference type="SUPFAM" id="SSF51120">
    <property type="entry name" value="beta-Roll"/>
    <property type="match status" value="2"/>
</dbReference>
<dbReference type="RefSeq" id="WP_215339172.1">
    <property type="nucleotide sequence ID" value="NZ_JAGSGD010000001.1"/>
</dbReference>
<dbReference type="Proteomes" id="UP000622580">
    <property type="component" value="Unassembled WGS sequence"/>
</dbReference>
<gene>
    <name evidence="3" type="ORF">JKL49_06600</name>
</gene>
<accession>A0A941CYN8</accession>
<dbReference type="PRINTS" id="PR00313">
    <property type="entry name" value="CABNDNGRPT"/>
</dbReference>
<evidence type="ECO:0000313" key="3">
    <source>
        <dbReference type="EMBL" id="MBR7619055.1"/>
    </source>
</evidence>
<organism evidence="3 4">
    <name type="scientific">Phenylobacterium glaciei</name>
    <dbReference type="NCBI Taxonomy" id="2803784"/>
    <lineage>
        <taxon>Bacteria</taxon>
        <taxon>Pseudomonadati</taxon>
        <taxon>Pseudomonadota</taxon>
        <taxon>Alphaproteobacteria</taxon>
        <taxon>Caulobacterales</taxon>
        <taxon>Caulobacteraceae</taxon>
        <taxon>Phenylobacterium</taxon>
    </lineage>
</organism>
<comment type="caution">
    <text evidence="3">The sequence shown here is derived from an EMBL/GenBank/DDBJ whole genome shotgun (WGS) entry which is preliminary data.</text>
</comment>
<dbReference type="InterPro" id="IPR011049">
    <property type="entry name" value="Serralysin-like_metalloprot_C"/>
</dbReference>
<name>A0A941CYN8_9CAUL</name>
<dbReference type="InterPro" id="IPR001343">
    <property type="entry name" value="Hemolysn_Ca-bd"/>
</dbReference>
<dbReference type="PANTHER" id="PTHR38340:SF1">
    <property type="entry name" value="S-LAYER PROTEIN"/>
    <property type="match status" value="1"/>
</dbReference>
<dbReference type="InterPro" id="IPR018511">
    <property type="entry name" value="Hemolysin-typ_Ca-bd_CS"/>
</dbReference>
<keyword evidence="2" id="KW-0964">Secreted</keyword>
<dbReference type="InterPro" id="IPR050557">
    <property type="entry name" value="RTX_toxin/Mannuronan_C5-epim"/>
</dbReference>
<evidence type="ECO:0000256" key="1">
    <source>
        <dbReference type="ARBA" id="ARBA00004613"/>
    </source>
</evidence>
<dbReference type="Pfam" id="PF00353">
    <property type="entry name" value="HemolysinCabind"/>
    <property type="match status" value="4"/>
</dbReference>